<evidence type="ECO:0000256" key="5">
    <source>
        <dbReference type="ARBA" id="ARBA00022846"/>
    </source>
</evidence>
<keyword evidence="4" id="KW-0677">Repeat</keyword>
<keyword evidence="8" id="KW-0966">Cell projection</keyword>
<dbReference type="GO" id="GO:0005930">
    <property type="term" value="C:axoneme"/>
    <property type="evidence" value="ECO:0007669"/>
    <property type="project" value="UniProtKB-SubCell"/>
</dbReference>
<evidence type="ECO:0000256" key="6">
    <source>
        <dbReference type="ARBA" id="ARBA00023069"/>
    </source>
</evidence>
<keyword evidence="5" id="KW-0282">Flagellum</keyword>
<evidence type="ECO:0000256" key="4">
    <source>
        <dbReference type="ARBA" id="ARBA00022737"/>
    </source>
</evidence>
<evidence type="ECO:0000256" key="3">
    <source>
        <dbReference type="ARBA" id="ARBA00022490"/>
    </source>
</evidence>
<comment type="subcellular location">
    <subcellularLocation>
        <location evidence="1">Cell projection</location>
        <location evidence="1">Cilium</location>
        <location evidence="1">Flagellum</location>
    </subcellularLocation>
    <subcellularLocation>
        <location evidence="2">Cytoplasm</location>
        <location evidence="2">Cytoskeleton</location>
        <location evidence="2">Cilium axoneme</location>
    </subcellularLocation>
</comment>
<evidence type="ECO:0000256" key="2">
    <source>
        <dbReference type="ARBA" id="ARBA00004430"/>
    </source>
</evidence>
<dbReference type="PANTHER" id="PTHR46613:SF1">
    <property type="entry name" value="RADIAL SPOKE HEAD 10 HOMOLOG B-RELATED"/>
    <property type="match status" value="1"/>
</dbReference>
<dbReference type="InterPro" id="IPR003409">
    <property type="entry name" value="MORN"/>
</dbReference>
<evidence type="ECO:0000256" key="8">
    <source>
        <dbReference type="ARBA" id="ARBA00023273"/>
    </source>
</evidence>
<protein>
    <submittedName>
        <fullName evidence="9">Uncharacterized protein</fullName>
    </submittedName>
</protein>
<name>A0A1B6H2Y5_9HEMI</name>
<sequence length="632" mass="71441">GSVYEGDFYNGEMSGDGYLQWADLSWYEGQMRQGYRHGHGLFVQNVGFYTGSWQCGRRHGLGAMYYNRNNTSRDYYNGEWARDCKHGTGLRCYPSGAMYSGQWKGGVRHGLGTMVWTNNDVYSGNWENNQIHGYGEYTWETFFNEQLVVPQENCYYGSWDKGVRHGKGTLETSLGVTVRGTWENGRKHGPAEVICSNGSFVYSDNLFTHGCISPVTDIEVDSLVDDSIHSLNHYKVPVTAPQHDINLSFYTERLSAYMNDCKRTGKTCGIAKTEHETTIRTLIYSKTDSNNLSPPTYNEDEKLEAEFEEILLRNVVLQYLSAMKVIYVKYSELCCKKKPTFPTVLMRLMFWQLLTDCNLHSRGLSLADFDILIANNKASLVHAVHYPFERLQFWQFLHCIIEVSWELYGKQGNGTPNIQGHLAAGLHKLITSDILPNAGHHKGQVLFKQRNLLSLDALYWYYKGLGEPLSARNFLKCAFAPLDKNGSKKPIPNYPEHLLHGKNIIGVGGRLTYCPGDGPMLPETKSADNTHPQDLTCLSGVGLLSVFQCLLKVCPSIAADGIVINIDYKIVFLEFYELLLMCAKLAVKKKNVEGKADEAEKSIEGIPEEEMHIDEQVTFEEKKVSETEVKSK</sequence>
<keyword evidence="6" id="KW-0969">Cilium</keyword>
<accession>A0A1B6H2Y5</accession>
<dbReference type="SUPFAM" id="SSF82185">
    <property type="entry name" value="Histone H3 K4-specific methyltransferase SET7/9 N-terminal domain"/>
    <property type="match status" value="3"/>
</dbReference>
<evidence type="ECO:0000256" key="1">
    <source>
        <dbReference type="ARBA" id="ARBA00004230"/>
    </source>
</evidence>
<reference evidence="9" key="1">
    <citation type="submission" date="2015-11" db="EMBL/GenBank/DDBJ databases">
        <title>De novo transcriptome assembly of four potential Pierce s Disease insect vectors from Arizona vineyards.</title>
        <authorList>
            <person name="Tassone E.E."/>
        </authorList>
    </citation>
    <scope>NUCLEOTIDE SEQUENCE</scope>
</reference>
<feature type="non-terminal residue" evidence="9">
    <location>
        <position position="632"/>
    </location>
</feature>
<dbReference type="SMART" id="SM00698">
    <property type="entry name" value="MORN"/>
    <property type="match status" value="7"/>
</dbReference>
<dbReference type="EMBL" id="GECZ01000715">
    <property type="protein sequence ID" value="JAS69054.1"/>
    <property type="molecule type" value="Transcribed_RNA"/>
</dbReference>
<dbReference type="AlphaFoldDB" id="A0A1B6H2Y5"/>
<dbReference type="PANTHER" id="PTHR46613">
    <property type="entry name" value="RADIAL SPOKE HEAD 10 HOMOLOG B-RELATED"/>
    <property type="match status" value="1"/>
</dbReference>
<gene>
    <name evidence="9" type="ORF">g.27317</name>
</gene>
<organism evidence="9">
    <name type="scientific">Cuerna arida</name>
    <dbReference type="NCBI Taxonomy" id="1464854"/>
    <lineage>
        <taxon>Eukaryota</taxon>
        <taxon>Metazoa</taxon>
        <taxon>Ecdysozoa</taxon>
        <taxon>Arthropoda</taxon>
        <taxon>Hexapoda</taxon>
        <taxon>Insecta</taxon>
        <taxon>Pterygota</taxon>
        <taxon>Neoptera</taxon>
        <taxon>Paraneoptera</taxon>
        <taxon>Hemiptera</taxon>
        <taxon>Auchenorrhyncha</taxon>
        <taxon>Membracoidea</taxon>
        <taxon>Cicadellidae</taxon>
        <taxon>Cicadellinae</taxon>
        <taxon>Proconiini</taxon>
        <taxon>Cuerna</taxon>
    </lineage>
</organism>
<evidence type="ECO:0000256" key="7">
    <source>
        <dbReference type="ARBA" id="ARBA00023212"/>
    </source>
</evidence>
<keyword evidence="3" id="KW-0963">Cytoplasm</keyword>
<dbReference type="GO" id="GO:0031514">
    <property type="term" value="C:motile cilium"/>
    <property type="evidence" value="ECO:0007669"/>
    <property type="project" value="UniProtKB-SubCell"/>
</dbReference>
<keyword evidence="7" id="KW-0206">Cytoskeleton</keyword>
<dbReference type="Gene3D" id="2.20.110.10">
    <property type="entry name" value="Histone H3 K4-specific methyltransferase SET7/9 N-terminal domain"/>
    <property type="match status" value="3"/>
</dbReference>
<proteinExistence type="predicted"/>
<dbReference type="Pfam" id="PF02493">
    <property type="entry name" value="MORN"/>
    <property type="match status" value="8"/>
</dbReference>
<evidence type="ECO:0000313" key="9">
    <source>
        <dbReference type="EMBL" id="JAS69054.1"/>
    </source>
</evidence>
<feature type="non-terminal residue" evidence="9">
    <location>
        <position position="1"/>
    </location>
</feature>